<evidence type="ECO:0000313" key="2">
    <source>
        <dbReference type="EMBL" id="CAB4951620.1"/>
    </source>
</evidence>
<gene>
    <name evidence="2" type="ORF">UFOPK3837_00472</name>
</gene>
<dbReference type="InterPro" id="IPR008136">
    <property type="entry name" value="CinA_C"/>
</dbReference>
<dbReference type="Pfam" id="PF02464">
    <property type="entry name" value="CinA"/>
    <property type="match status" value="1"/>
</dbReference>
<protein>
    <submittedName>
        <fullName evidence="2">Unannotated protein</fullName>
    </submittedName>
</protein>
<proteinExistence type="predicted"/>
<accession>A0A6J7K6C5</accession>
<dbReference type="SUPFAM" id="SSF142433">
    <property type="entry name" value="CinA-like"/>
    <property type="match status" value="1"/>
</dbReference>
<dbReference type="AlphaFoldDB" id="A0A6J7K6C5"/>
<dbReference type="EMBL" id="CAFBNO010000012">
    <property type="protein sequence ID" value="CAB4951620.1"/>
    <property type="molecule type" value="Genomic_DNA"/>
</dbReference>
<dbReference type="InterPro" id="IPR036653">
    <property type="entry name" value="CinA-like_C"/>
</dbReference>
<name>A0A6J7K6C5_9ZZZZ</name>
<reference evidence="2" key="1">
    <citation type="submission" date="2020-05" db="EMBL/GenBank/DDBJ databases">
        <authorList>
            <person name="Chiriac C."/>
            <person name="Salcher M."/>
            <person name="Ghai R."/>
            <person name="Kavagutti S V."/>
        </authorList>
    </citation>
    <scope>NUCLEOTIDE SEQUENCE</scope>
</reference>
<dbReference type="Gene3D" id="3.90.950.20">
    <property type="entry name" value="CinA-like"/>
    <property type="match status" value="1"/>
</dbReference>
<evidence type="ECO:0000259" key="1">
    <source>
        <dbReference type="Pfam" id="PF02464"/>
    </source>
</evidence>
<sequence length="161" mass="15900">MSAAEILVLLEARGWSLALAESLTGGLLADAFVGVPGASKVLRGSVVAYATEAKSDLLGVDAKLLADVGAVDPAVAIEMAVGAANVFKADVALSATGVAGPDTQDGVAVGTVFIGVLTPHGSEVVELSLKGDRAEIRAGAVAGALATLKTALSGDSQEFRA</sequence>
<organism evidence="2">
    <name type="scientific">freshwater metagenome</name>
    <dbReference type="NCBI Taxonomy" id="449393"/>
    <lineage>
        <taxon>unclassified sequences</taxon>
        <taxon>metagenomes</taxon>
        <taxon>ecological metagenomes</taxon>
    </lineage>
</organism>
<feature type="domain" description="CinA C-terminal" evidence="1">
    <location>
        <begin position="3"/>
        <end position="151"/>
    </location>
</feature>
<dbReference type="NCBIfam" id="TIGR00199">
    <property type="entry name" value="PncC_domain"/>
    <property type="match status" value="1"/>
</dbReference>